<proteinExistence type="predicted"/>
<dbReference type="Gene3D" id="3.90.1640.10">
    <property type="entry name" value="inorganic pyrophosphatase (n-terminal core)"/>
    <property type="match status" value="1"/>
</dbReference>
<keyword evidence="11" id="KW-1185">Reference proteome</keyword>
<dbReference type="EC" id="3.6.1.1" evidence="2"/>
<evidence type="ECO:0000256" key="8">
    <source>
        <dbReference type="PROSITE-ProRule" id="PRU00703"/>
    </source>
</evidence>
<dbReference type="SMART" id="SM01131">
    <property type="entry name" value="DHHA2"/>
    <property type="match status" value="1"/>
</dbReference>
<dbReference type="SUPFAM" id="SSF54631">
    <property type="entry name" value="CBS-domain pair"/>
    <property type="match status" value="1"/>
</dbReference>
<dbReference type="SUPFAM" id="SSF75138">
    <property type="entry name" value="HprK N-terminal domain-like"/>
    <property type="match status" value="1"/>
</dbReference>
<keyword evidence="8" id="KW-0129">CBS domain</keyword>
<dbReference type="Gene3D" id="3.10.580.10">
    <property type="entry name" value="CBS-domain"/>
    <property type="match status" value="1"/>
</dbReference>
<dbReference type="Proteomes" id="UP000516046">
    <property type="component" value="Chromosome"/>
</dbReference>
<dbReference type="InterPro" id="IPR046342">
    <property type="entry name" value="CBS_dom_sf"/>
</dbReference>
<dbReference type="InterPro" id="IPR010766">
    <property type="entry name" value="DRTGG"/>
</dbReference>
<sequence length="552" mass="61277">MPHTDVHRRVNVIGHRHPDTDSICSALAYAYLKNQLGGNCEARRAGQLNRETEFVLNYFEAEPPRLCTDVSPQVKDIDIRRQPGVDGNMSLKEAWALMRRVEIDTLCVTSAKNELLGVITIKDVATANMDLLDTDVLSKARTPYRNVLSALNGKMILGDDSDVIDKGSIYIGAASPDAMEEYVREGDMVILSNRYESQLYAIECGAGCIIICGGMSAPRTILSRASEKGCRIITTPYLMYDVAKLISQAAPIRHYMTTEGLLKFNLNTPVEEAHRVMASVRLRYFPILDENGLYCGVISRRNLLNVHRKKIILVDHNEKAQAVDGLDEAEVLEIIDHHRLNTVETMNPIYFRNVPMGCTCTIVYQMFLENHVEVPKKIAGLLLSAILSDTLMFRSPTCTPADKTAAAELAEIAGVDTPVYAQQMFEAGGDLTGKTAEEVFLSDFKIFSRGDVRFGVGQGNYMTEKSRSSVKKLLTSYLEEAAAHQRIPLIFYMCTDVPNESTDLMFTGPNADLIVEKAFHVKPENGCAVLPGVMSRKKQLIPPLMAAIQEQM</sequence>
<dbReference type="EMBL" id="CP060696">
    <property type="protein sequence ID" value="QNO17293.1"/>
    <property type="molecule type" value="Genomic_DNA"/>
</dbReference>
<dbReference type="InterPro" id="IPR004097">
    <property type="entry name" value="DHHA2"/>
</dbReference>
<dbReference type="KEGG" id="caml:H6X83_10085"/>
<dbReference type="Pfam" id="PF02833">
    <property type="entry name" value="DHHA2"/>
    <property type="match status" value="1"/>
</dbReference>
<gene>
    <name evidence="10" type="ORF">H6X83_10085</name>
</gene>
<dbReference type="FunFam" id="3.90.1640.10:FF:000001">
    <property type="entry name" value="Probable manganese-dependent inorganic pyrophosphatase"/>
    <property type="match status" value="1"/>
</dbReference>
<organism evidence="10 11">
    <name type="scientific">Caproicibacterium amylolyticum</name>
    <dbReference type="NCBI Taxonomy" id="2766537"/>
    <lineage>
        <taxon>Bacteria</taxon>
        <taxon>Bacillati</taxon>
        <taxon>Bacillota</taxon>
        <taxon>Clostridia</taxon>
        <taxon>Eubacteriales</taxon>
        <taxon>Oscillospiraceae</taxon>
        <taxon>Caproicibacterium</taxon>
    </lineage>
</organism>
<evidence type="ECO:0000256" key="6">
    <source>
        <dbReference type="ARBA" id="ARBA00032535"/>
    </source>
</evidence>
<dbReference type="AlphaFoldDB" id="A0A7G9WF31"/>
<dbReference type="InterPro" id="IPR000644">
    <property type="entry name" value="CBS_dom"/>
</dbReference>
<comment type="cofactor">
    <cofactor evidence="1">
        <name>Mn(2+)</name>
        <dbReference type="ChEBI" id="CHEBI:29035"/>
    </cofactor>
</comment>
<evidence type="ECO:0000256" key="3">
    <source>
        <dbReference type="ARBA" id="ARBA00022723"/>
    </source>
</evidence>
<reference evidence="10 11" key="1">
    <citation type="submission" date="2020-08" db="EMBL/GenBank/DDBJ databases">
        <authorList>
            <person name="Ren C."/>
            <person name="Gu Y."/>
            <person name="Xu Y."/>
        </authorList>
    </citation>
    <scope>NUCLEOTIDE SEQUENCE [LARGE SCALE GENOMIC DNA]</scope>
    <source>
        <strain evidence="10 11">LBM18003</strain>
    </source>
</reference>
<dbReference type="RefSeq" id="WP_212506361.1">
    <property type="nucleotide sequence ID" value="NZ_CP060696.1"/>
</dbReference>
<dbReference type="PROSITE" id="PS51371">
    <property type="entry name" value="CBS"/>
    <property type="match status" value="2"/>
</dbReference>
<dbReference type="InterPro" id="IPR001667">
    <property type="entry name" value="DDH_dom"/>
</dbReference>
<comment type="catalytic activity">
    <reaction evidence="7">
        <text>diphosphate + H2O = 2 phosphate + H(+)</text>
        <dbReference type="Rhea" id="RHEA:24576"/>
        <dbReference type="ChEBI" id="CHEBI:15377"/>
        <dbReference type="ChEBI" id="CHEBI:15378"/>
        <dbReference type="ChEBI" id="CHEBI:33019"/>
        <dbReference type="ChEBI" id="CHEBI:43474"/>
        <dbReference type="EC" id="3.6.1.1"/>
    </reaction>
</comment>
<dbReference type="Pfam" id="PF00571">
    <property type="entry name" value="CBS"/>
    <property type="match status" value="2"/>
</dbReference>
<evidence type="ECO:0000256" key="5">
    <source>
        <dbReference type="ARBA" id="ARBA00023211"/>
    </source>
</evidence>
<protein>
    <recommendedName>
        <fullName evidence="2">inorganic diphosphatase</fullName>
        <ecNumber evidence="2">3.6.1.1</ecNumber>
    </recommendedName>
    <alternativeName>
        <fullName evidence="6">Pyrophosphate phospho-hydrolase</fullName>
    </alternativeName>
</protein>
<dbReference type="Pfam" id="PF07085">
    <property type="entry name" value="DRTGG"/>
    <property type="match status" value="1"/>
</dbReference>
<dbReference type="PANTHER" id="PTHR12112:SF22">
    <property type="entry name" value="MANGANESE-DEPENDENT INORGANIC PYROPHOSPHATASE-RELATED"/>
    <property type="match status" value="1"/>
</dbReference>
<dbReference type="Pfam" id="PF01368">
    <property type="entry name" value="DHH"/>
    <property type="match status" value="1"/>
</dbReference>
<dbReference type="GO" id="GO:0046872">
    <property type="term" value="F:metal ion binding"/>
    <property type="evidence" value="ECO:0007669"/>
    <property type="project" value="UniProtKB-KW"/>
</dbReference>
<evidence type="ECO:0000256" key="2">
    <source>
        <dbReference type="ARBA" id="ARBA00012146"/>
    </source>
</evidence>
<dbReference type="SMART" id="SM00116">
    <property type="entry name" value="CBS"/>
    <property type="match status" value="2"/>
</dbReference>
<dbReference type="NCBIfam" id="NF011442">
    <property type="entry name" value="PRK14869.1-4"/>
    <property type="match status" value="1"/>
</dbReference>
<evidence type="ECO:0000259" key="9">
    <source>
        <dbReference type="PROSITE" id="PS51371"/>
    </source>
</evidence>
<dbReference type="InterPro" id="IPR028979">
    <property type="entry name" value="Ser_kin/Pase_Hpr-like_N_sf"/>
</dbReference>
<dbReference type="Gene3D" id="3.10.310.20">
    <property type="entry name" value="DHHA2 domain"/>
    <property type="match status" value="1"/>
</dbReference>
<dbReference type="GO" id="GO:0005737">
    <property type="term" value="C:cytoplasm"/>
    <property type="evidence" value="ECO:0007669"/>
    <property type="project" value="InterPro"/>
</dbReference>
<dbReference type="InterPro" id="IPR038763">
    <property type="entry name" value="DHH_sf"/>
</dbReference>
<evidence type="ECO:0000313" key="11">
    <source>
        <dbReference type="Proteomes" id="UP000516046"/>
    </source>
</evidence>
<name>A0A7G9WF31_9FIRM</name>
<dbReference type="InterPro" id="IPR038222">
    <property type="entry name" value="DHHA2_dom_sf"/>
</dbReference>
<dbReference type="SUPFAM" id="SSF64182">
    <property type="entry name" value="DHH phosphoesterases"/>
    <property type="match status" value="1"/>
</dbReference>
<dbReference type="GO" id="GO:0004427">
    <property type="term" value="F:inorganic diphosphate phosphatase activity"/>
    <property type="evidence" value="ECO:0007669"/>
    <property type="project" value="UniProtKB-EC"/>
</dbReference>
<feature type="domain" description="CBS" evidence="9">
    <location>
        <begin position="256"/>
        <end position="313"/>
    </location>
</feature>
<keyword evidence="3" id="KW-0479">Metal-binding</keyword>
<dbReference type="NCBIfam" id="NF011443">
    <property type="entry name" value="PRK14869.1-5"/>
    <property type="match status" value="1"/>
</dbReference>
<accession>A0A7G9WF31</accession>
<keyword evidence="5" id="KW-0464">Manganese</keyword>
<dbReference type="PANTHER" id="PTHR12112">
    <property type="entry name" value="BNIP - RELATED"/>
    <property type="match status" value="1"/>
</dbReference>
<keyword evidence="4 10" id="KW-0378">Hydrolase</keyword>
<evidence type="ECO:0000313" key="10">
    <source>
        <dbReference type="EMBL" id="QNO17293.1"/>
    </source>
</evidence>
<dbReference type="Gene3D" id="3.40.1390.20">
    <property type="entry name" value="HprK N-terminal domain-like"/>
    <property type="match status" value="1"/>
</dbReference>
<feature type="domain" description="CBS" evidence="9">
    <location>
        <begin position="78"/>
        <end position="134"/>
    </location>
</feature>
<evidence type="ECO:0000256" key="4">
    <source>
        <dbReference type="ARBA" id="ARBA00022801"/>
    </source>
</evidence>
<evidence type="ECO:0000256" key="1">
    <source>
        <dbReference type="ARBA" id="ARBA00001936"/>
    </source>
</evidence>
<evidence type="ECO:0000256" key="7">
    <source>
        <dbReference type="ARBA" id="ARBA00047820"/>
    </source>
</evidence>